<organism evidence="1 2">
    <name type="scientific">Flavobacterium terrigena</name>
    <dbReference type="NCBI Taxonomy" id="402734"/>
    <lineage>
        <taxon>Bacteria</taxon>
        <taxon>Pseudomonadati</taxon>
        <taxon>Bacteroidota</taxon>
        <taxon>Flavobacteriia</taxon>
        <taxon>Flavobacteriales</taxon>
        <taxon>Flavobacteriaceae</taxon>
        <taxon>Flavobacterium</taxon>
    </lineage>
</organism>
<evidence type="ECO:0000313" key="2">
    <source>
        <dbReference type="Proteomes" id="UP000199702"/>
    </source>
</evidence>
<dbReference type="Proteomes" id="UP000199702">
    <property type="component" value="Unassembled WGS sequence"/>
</dbReference>
<reference evidence="2" key="1">
    <citation type="submission" date="2016-10" db="EMBL/GenBank/DDBJ databases">
        <authorList>
            <person name="Varghese N."/>
            <person name="Submissions S."/>
        </authorList>
    </citation>
    <scope>NUCLEOTIDE SEQUENCE [LARGE SCALE GENOMIC DNA]</scope>
    <source>
        <strain evidence="2">DSM 17934</strain>
    </source>
</reference>
<dbReference type="AlphaFoldDB" id="A0A1H6QTN5"/>
<protein>
    <submittedName>
        <fullName evidence="1">Uncharacterized protein</fullName>
    </submittedName>
</protein>
<accession>A0A1H6QTN5</accession>
<keyword evidence="2" id="KW-1185">Reference proteome</keyword>
<name>A0A1H6QTN5_9FLAO</name>
<sequence>MIHNFQELLILVNHCNNQIVSLKAEIKYAEWKSDFKKIAELGAKETLLQIKIKEYINTYKSKIENNYLESRIFGSKLSILENHYQIEKQQLWRK</sequence>
<evidence type="ECO:0000313" key="1">
    <source>
        <dbReference type="EMBL" id="SEI42830.1"/>
    </source>
</evidence>
<dbReference type="OrthoDB" id="9949738at2"/>
<proteinExistence type="predicted"/>
<dbReference type="EMBL" id="FNYA01000001">
    <property type="protein sequence ID" value="SEI42830.1"/>
    <property type="molecule type" value="Genomic_DNA"/>
</dbReference>
<dbReference type="STRING" id="402734.SAMN05660918_0510"/>
<dbReference type="RefSeq" id="WP_143055584.1">
    <property type="nucleotide sequence ID" value="NZ_CBCSJU010000001.1"/>
</dbReference>
<gene>
    <name evidence="1" type="ORF">SAMN05660918_0510</name>
</gene>